<feature type="domain" description="IrrE N-terminal-like" evidence="1">
    <location>
        <begin position="14"/>
        <end position="137"/>
    </location>
</feature>
<dbReference type="EMBL" id="PZZP01000001">
    <property type="protein sequence ID" value="PTM59586.1"/>
    <property type="molecule type" value="Genomic_DNA"/>
</dbReference>
<sequence>MVIIPQVLINQAAYEGIHVMFSKLEGRILAYYAVDAGQAFIVLSESLKKDTAILRCVLAEELGHHYTSVGIGVPVTHTLYRDRNKLTQDEHRAKRWAAEYLLPLDKLLRAFRKGIRHLWELAEYFRVTEEMIRFRLKMLKVGMAS</sequence>
<reference evidence="2 3" key="1">
    <citation type="submission" date="2018-04" db="EMBL/GenBank/DDBJ databases">
        <title>Genomic Encyclopedia of Archaeal and Bacterial Type Strains, Phase II (KMG-II): from individual species to whole genera.</title>
        <authorList>
            <person name="Goeker M."/>
        </authorList>
    </citation>
    <scope>NUCLEOTIDE SEQUENCE [LARGE SCALE GENOMIC DNA]</scope>
    <source>
        <strain evidence="2 3">DSM 45169</strain>
    </source>
</reference>
<dbReference type="RefSeq" id="WP_146160481.1">
    <property type="nucleotide sequence ID" value="NZ_PZZP01000001.1"/>
</dbReference>
<dbReference type="OrthoDB" id="1707128at2"/>
<gene>
    <name evidence="2" type="ORF">C8J48_2213</name>
</gene>
<accession>A0A2T4ZCI0</accession>
<evidence type="ECO:0000313" key="2">
    <source>
        <dbReference type="EMBL" id="PTM59586.1"/>
    </source>
</evidence>
<evidence type="ECO:0000313" key="3">
    <source>
        <dbReference type="Proteomes" id="UP000241639"/>
    </source>
</evidence>
<proteinExistence type="predicted"/>
<protein>
    <submittedName>
        <fullName evidence="2">Uncharacterized protein DUF955</fullName>
    </submittedName>
</protein>
<evidence type="ECO:0000259" key="1">
    <source>
        <dbReference type="Pfam" id="PF06114"/>
    </source>
</evidence>
<comment type="caution">
    <text evidence="2">The sequence shown here is derived from an EMBL/GenBank/DDBJ whole genome shotgun (WGS) entry which is preliminary data.</text>
</comment>
<dbReference type="AlphaFoldDB" id="A0A2T4ZCI0"/>
<name>A0A2T4ZCI0_9BACL</name>
<dbReference type="Proteomes" id="UP000241639">
    <property type="component" value="Unassembled WGS sequence"/>
</dbReference>
<keyword evidence="3" id="KW-1185">Reference proteome</keyword>
<dbReference type="Pfam" id="PF06114">
    <property type="entry name" value="Peptidase_M78"/>
    <property type="match status" value="1"/>
</dbReference>
<dbReference type="InterPro" id="IPR010359">
    <property type="entry name" value="IrrE_HExxH"/>
</dbReference>
<organism evidence="2 3">
    <name type="scientific">Desmospora activa DSM 45169</name>
    <dbReference type="NCBI Taxonomy" id="1121389"/>
    <lineage>
        <taxon>Bacteria</taxon>
        <taxon>Bacillati</taxon>
        <taxon>Bacillota</taxon>
        <taxon>Bacilli</taxon>
        <taxon>Bacillales</taxon>
        <taxon>Thermoactinomycetaceae</taxon>
        <taxon>Desmospora</taxon>
    </lineage>
</organism>